<evidence type="ECO:0000256" key="4">
    <source>
        <dbReference type="ARBA" id="ARBA00015377"/>
    </source>
</evidence>
<dbReference type="GO" id="GO:0003908">
    <property type="term" value="F:methylated-DNA-[protein]-cysteine S-methyltransferase activity"/>
    <property type="evidence" value="ECO:0007669"/>
    <property type="project" value="UniProtKB-EC"/>
</dbReference>
<dbReference type="PROSITE" id="PS00374">
    <property type="entry name" value="MGMT"/>
    <property type="match status" value="1"/>
</dbReference>
<evidence type="ECO:0000256" key="5">
    <source>
        <dbReference type="ARBA" id="ARBA00022603"/>
    </source>
</evidence>
<evidence type="ECO:0000313" key="14">
    <source>
        <dbReference type="Proteomes" id="UP000051952"/>
    </source>
</evidence>
<evidence type="ECO:0000256" key="7">
    <source>
        <dbReference type="ARBA" id="ARBA00022763"/>
    </source>
</evidence>
<keyword evidence="7" id="KW-0227">DNA damage</keyword>
<evidence type="ECO:0000256" key="1">
    <source>
        <dbReference type="ARBA" id="ARBA00001286"/>
    </source>
</evidence>
<keyword evidence="8" id="KW-0234">DNA repair</keyword>
<dbReference type="InterPro" id="IPR036388">
    <property type="entry name" value="WH-like_DNA-bd_sf"/>
</dbReference>
<evidence type="ECO:0000256" key="11">
    <source>
        <dbReference type="ARBA" id="ARBA00049348"/>
    </source>
</evidence>
<dbReference type="VEuPathDB" id="TriTrypDB:BSAL_64135"/>
<dbReference type="GO" id="GO:0006281">
    <property type="term" value="P:DNA repair"/>
    <property type="evidence" value="ECO:0007669"/>
    <property type="project" value="UniProtKB-KW"/>
</dbReference>
<proteinExistence type="inferred from homology"/>
<comment type="catalytic activity">
    <reaction evidence="1">
        <text>a 4-O-methyl-thymidine in DNA + L-cysteinyl-[protein] = a thymidine in DNA + S-methyl-L-cysteinyl-[protein]</text>
        <dbReference type="Rhea" id="RHEA:53428"/>
        <dbReference type="Rhea" id="RHEA-COMP:10131"/>
        <dbReference type="Rhea" id="RHEA-COMP:10132"/>
        <dbReference type="Rhea" id="RHEA-COMP:13555"/>
        <dbReference type="Rhea" id="RHEA-COMP:13556"/>
        <dbReference type="ChEBI" id="CHEBI:29950"/>
        <dbReference type="ChEBI" id="CHEBI:82612"/>
        <dbReference type="ChEBI" id="CHEBI:137386"/>
        <dbReference type="ChEBI" id="CHEBI:137387"/>
        <dbReference type="EC" id="2.1.1.63"/>
    </reaction>
</comment>
<dbReference type="SUPFAM" id="SSF46767">
    <property type="entry name" value="Methylated DNA-protein cysteine methyltransferase, C-terminal domain"/>
    <property type="match status" value="1"/>
</dbReference>
<dbReference type="CDD" id="cd06445">
    <property type="entry name" value="ATase"/>
    <property type="match status" value="1"/>
</dbReference>
<sequence>MKLVNKSKATTLLAPTVPAGAKGLTAQEYIRRAIATHRKSVVAVRKMLKESPDAATVAMADTASPNQIDFWAACFQIPEGYVVSYATLSRVVQGARGEQTEVAKLARTAGKCMSQNPLAPVVPCHRVVGVSGALTGFKGESTCTTLGMKAALLRGEGVPVEGSGDRFTVRSQSGRLL</sequence>
<dbReference type="PANTHER" id="PTHR10815:SF13">
    <property type="entry name" value="METHYLATED-DNA--PROTEIN-CYSTEINE METHYLTRANSFERASE"/>
    <property type="match status" value="1"/>
</dbReference>
<dbReference type="EMBL" id="CYKH01000369">
    <property type="protein sequence ID" value="CUF61966.1"/>
    <property type="molecule type" value="Genomic_DNA"/>
</dbReference>
<gene>
    <name evidence="13" type="ORF">BSAL_64135</name>
</gene>
<evidence type="ECO:0000313" key="13">
    <source>
        <dbReference type="EMBL" id="CUF61966.1"/>
    </source>
</evidence>
<feature type="domain" description="Methylated-DNA-[protein]-cysteine S-methyltransferase DNA binding" evidence="12">
    <location>
        <begin position="67"/>
        <end position="158"/>
    </location>
</feature>
<evidence type="ECO:0000259" key="12">
    <source>
        <dbReference type="Pfam" id="PF01035"/>
    </source>
</evidence>
<dbReference type="InterPro" id="IPR036217">
    <property type="entry name" value="MethylDNA_cys_MeTrfase_DNAb"/>
</dbReference>
<dbReference type="Gene3D" id="1.10.10.10">
    <property type="entry name" value="Winged helix-like DNA-binding domain superfamily/Winged helix DNA-binding domain"/>
    <property type="match status" value="1"/>
</dbReference>
<evidence type="ECO:0000256" key="8">
    <source>
        <dbReference type="ARBA" id="ARBA00023204"/>
    </source>
</evidence>
<keyword evidence="5" id="KW-0489">Methyltransferase</keyword>
<dbReference type="InterPro" id="IPR001497">
    <property type="entry name" value="MethylDNA_cys_MeTrfase_AS"/>
</dbReference>
<organism evidence="13 14">
    <name type="scientific">Bodo saltans</name>
    <name type="common">Flagellated protozoan</name>
    <dbReference type="NCBI Taxonomy" id="75058"/>
    <lineage>
        <taxon>Eukaryota</taxon>
        <taxon>Discoba</taxon>
        <taxon>Euglenozoa</taxon>
        <taxon>Kinetoplastea</taxon>
        <taxon>Metakinetoplastina</taxon>
        <taxon>Eubodonida</taxon>
        <taxon>Bodonidae</taxon>
        <taxon>Bodo</taxon>
    </lineage>
</organism>
<comment type="similarity">
    <text evidence="2">Belongs to the MGMT family.</text>
</comment>
<dbReference type="EC" id="2.1.1.63" evidence="3"/>
<dbReference type="AlphaFoldDB" id="A0A0S4IVL5"/>
<dbReference type="PANTHER" id="PTHR10815">
    <property type="entry name" value="METHYLATED-DNA--PROTEIN-CYSTEINE METHYLTRANSFERASE"/>
    <property type="match status" value="1"/>
</dbReference>
<evidence type="ECO:0000256" key="10">
    <source>
        <dbReference type="ARBA" id="ARBA00031621"/>
    </source>
</evidence>
<keyword evidence="14" id="KW-1185">Reference proteome</keyword>
<dbReference type="Pfam" id="PF01035">
    <property type="entry name" value="DNA_binding_1"/>
    <property type="match status" value="1"/>
</dbReference>
<dbReference type="NCBIfam" id="TIGR00589">
    <property type="entry name" value="ogt"/>
    <property type="match status" value="1"/>
</dbReference>
<dbReference type="Proteomes" id="UP000051952">
    <property type="component" value="Unassembled WGS sequence"/>
</dbReference>
<protein>
    <recommendedName>
        <fullName evidence="4">Methylated-DNA--protein-cysteine methyltransferase</fullName>
        <ecNumber evidence="3">2.1.1.63</ecNumber>
    </recommendedName>
    <alternativeName>
        <fullName evidence="9">6-O-methylguanine-DNA methyltransferase</fullName>
    </alternativeName>
    <alternativeName>
        <fullName evidence="10">O-6-methylguanine-DNA-alkyltransferase</fullName>
    </alternativeName>
</protein>
<dbReference type="GO" id="GO:0032259">
    <property type="term" value="P:methylation"/>
    <property type="evidence" value="ECO:0007669"/>
    <property type="project" value="UniProtKB-KW"/>
</dbReference>
<accession>A0A0S4IVL5</accession>
<reference evidence="14" key="1">
    <citation type="submission" date="2015-09" db="EMBL/GenBank/DDBJ databases">
        <authorList>
            <consortium name="Pathogen Informatics"/>
        </authorList>
    </citation>
    <scope>NUCLEOTIDE SEQUENCE [LARGE SCALE GENOMIC DNA]</scope>
    <source>
        <strain evidence="14">Lake Konstanz</strain>
    </source>
</reference>
<evidence type="ECO:0000256" key="6">
    <source>
        <dbReference type="ARBA" id="ARBA00022679"/>
    </source>
</evidence>
<evidence type="ECO:0000256" key="2">
    <source>
        <dbReference type="ARBA" id="ARBA00008711"/>
    </source>
</evidence>
<name>A0A0S4IVL5_BODSA</name>
<keyword evidence="6" id="KW-0808">Transferase</keyword>
<dbReference type="OrthoDB" id="1907495at2759"/>
<evidence type="ECO:0000256" key="3">
    <source>
        <dbReference type="ARBA" id="ARBA00011918"/>
    </source>
</evidence>
<evidence type="ECO:0000256" key="9">
    <source>
        <dbReference type="ARBA" id="ARBA00030795"/>
    </source>
</evidence>
<comment type="catalytic activity">
    <reaction evidence="11">
        <text>a 6-O-methyl-2'-deoxyguanosine in DNA + L-cysteinyl-[protein] = S-methyl-L-cysteinyl-[protein] + a 2'-deoxyguanosine in DNA</text>
        <dbReference type="Rhea" id="RHEA:24000"/>
        <dbReference type="Rhea" id="RHEA-COMP:10131"/>
        <dbReference type="Rhea" id="RHEA-COMP:10132"/>
        <dbReference type="Rhea" id="RHEA-COMP:11367"/>
        <dbReference type="Rhea" id="RHEA-COMP:11368"/>
        <dbReference type="ChEBI" id="CHEBI:29950"/>
        <dbReference type="ChEBI" id="CHEBI:82612"/>
        <dbReference type="ChEBI" id="CHEBI:85445"/>
        <dbReference type="ChEBI" id="CHEBI:85448"/>
        <dbReference type="EC" id="2.1.1.63"/>
    </reaction>
</comment>
<dbReference type="InterPro" id="IPR014048">
    <property type="entry name" value="MethylDNA_cys_MeTrfase_DNA-bd"/>
</dbReference>